<dbReference type="SUPFAM" id="SSF54862">
    <property type="entry name" value="4Fe-4S ferredoxins"/>
    <property type="match status" value="1"/>
</dbReference>
<comment type="cofactor">
    <cofactor evidence="1">
        <name>[4Fe-4S] cluster</name>
        <dbReference type="ChEBI" id="CHEBI:49883"/>
    </cofactor>
</comment>
<dbReference type="GO" id="GO:0051539">
    <property type="term" value="F:4 iron, 4 sulfur cluster binding"/>
    <property type="evidence" value="ECO:0007669"/>
    <property type="project" value="UniProtKB-KW"/>
</dbReference>
<gene>
    <name evidence="11" type="primary">dmsB</name>
    <name evidence="11" type="ORF">NCTC13354_01265</name>
</gene>
<dbReference type="InterPro" id="IPR017900">
    <property type="entry name" value="4Fe4S_Fe_S_CS"/>
</dbReference>
<organism evidence="11 12">
    <name type="scientific">Trueperella bialowiezensis</name>
    <dbReference type="NCBI Taxonomy" id="312285"/>
    <lineage>
        <taxon>Bacteria</taxon>
        <taxon>Bacillati</taxon>
        <taxon>Actinomycetota</taxon>
        <taxon>Actinomycetes</taxon>
        <taxon>Actinomycetales</taxon>
        <taxon>Actinomycetaceae</taxon>
        <taxon>Trueperella</taxon>
    </lineage>
</organism>
<keyword evidence="9" id="KW-0411">Iron-sulfur</keyword>
<evidence type="ECO:0000256" key="8">
    <source>
        <dbReference type="ARBA" id="ARBA00023004"/>
    </source>
</evidence>
<dbReference type="Gene3D" id="3.30.70.20">
    <property type="match status" value="2"/>
</dbReference>
<dbReference type="PROSITE" id="PS00198">
    <property type="entry name" value="4FE4S_FER_1"/>
    <property type="match status" value="1"/>
</dbReference>
<dbReference type="NCBIfam" id="TIGR02951">
    <property type="entry name" value="DMSO_dmsB"/>
    <property type="match status" value="1"/>
</dbReference>
<protein>
    <submittedName>
        <fullName evidence="11">DMSO reductase iron-sulfur subunit</fullName>
    </submittedName>
</protein>
<dbReference type="InterPro" id="IPR017896">
    <property type="entry name" value="4Fe4S_Fe-S-bd"/>
</dbReference>
<dbReference type="GO" id="GO:0046872">
    <property type="term" value="F:metal ion binding"/>
    <property type="evidence" value="ECO:0007669"/>
    <property type="project" value="UniProtKB-KW"/>
</dbReference>
<keyword evidence="5" id="KW-0479">Metal-binding</keyword>
<evidence type="ECO:0000256" key="7">
    <source>
        <dbReference type="ARBA" id="ARBA00022982"/>
    </source>
</evidence>
<dbReference type="InterPro" id="IPR014297">
    <property type="entry name" value="DMSO_DmsB"/>
</dbReference>
<dbReference type="Pfam" id="PF13247">
    <property type="entry name" value="Fer4_11"/>
    <property type="match status" value="1"/>
</dbReference>
<dbReference type="KEGG" id="tbw:NCTC13354_01265"/>
<dbReference type="InterPro" id="IPR050954">
    <property type="entry name" value="ET_IronSulfur_Cluster-Binding"/>
</dbReference>
<evidence type="ECO:0000256" key="6">
    <source>
        <dbReference type="ARBA" id="ARBA00022737"/>
    </source>
</evidence>
<name>A0A3S4VAZ6_9ACTO</name>
<evidence type="ECO:0000259" key="10">
    <source>
        <dbReference type="PROSITE" id="PS51379"/>
    </source>
</evidence>
<proteinExistence type="predicted"/>
<evidence type="ECO:0000256" key="2">
    <source>
        <dbReference type="ARBA" id="ARBA00003584"/>
    </source>
</evidence>
<evidence type="ECO:0000256" key="1">
    <source>
        <dbReference type="ARBA" id="ARBA00001966"/>
    </source>
</evidence>
<accession>A0A3S4VAZ6</accession>
<dbReference type="AlphaFoldDB" id="A0A3S4VAZ6"/>
<keyword evidence="7" id="KW-0249">Electron transport</keyword>
<keyword evidence="8" id="KW-0408">Iron</keyword>
<comment type="function">
    <text evidence="2">Electron transfer subunit of the terminal reductase during anaerobic growth on various sulfoxide and N-oxide compounds.</text>
</comment>
<evidence type="ECO:0000256" key="4">
    <source>
        <dbReference type="ARBA" id="ARBA00022485"/>
    </source>
</evidence>
<keyword evidence="12" id="KW-1185">Reference proteome</keyword>
<feature type="domain" description="4Fe-4S ferredoxin-type" evidence="10">
    <location>
        <begin position="84"/>
        <end position="116"/>
    </location>
</feature>
<dbReference type="Proteomes" id="UP000269542">
    <property type="component" value="Chromosome"/>
</dbReference>
<evidence type="ECO:0000256" key="3">
    <source>
        <dbReference type="ARBA" id="ARBA00022448"/>
    </source>
</evidence>
<dbReference type="PANTHER" id="PTHR43177">
    <property type="entry name" value="PROTEIN NRFC"/>
    <property type="match status" value="1"/>
</dbReference>
<dbReference type="CDD" id="cd16371">
    <property type="entry name" value="DMSOR_beta_like"/>
    <property type="match status" value="1"/>
</dbReference>
<keyword evidence="6" id="KW-0677">Repeat</keyword>
<evidence type="ECO:0000313" key="11">
    <source>
        <dbReference type="EMBL" id="VEI13548.1"/>
    </source>
</evidence>
<evidence type="ECO:0000313" key="12">
    <source>
        <dbReference type="Proteomes" id="UP000269542"/>
    </source>
</evidence>
<reference evidence="11 12" key="1">
    <citation type="submission" date="2018-12" db="EMBL/GenBank/DDBJ databases">
        <authorList>
            <consortium name="Pathogen Informatics"/>
        </authorList>
    </citation>
    <scope>NUCLEOTIDE SEQUENCE [LARGE SCALE GENOMIC DNA]</scope>
    <source>
        <strain evidence="11 12">NCTC13354</strain>
    </source>
</reference>
<sequence>MTINITPASTRLTGDDRVVDKGTIATEAGANYGFYFDQAVCNGCKACQIACKDKHDLPIGVNWRRVVEYSGGSWQTSGTTLRHNVFSYYTSISCNHCEDAVCMRVCPTTAMSRRDDGTVWVDDNKCVGCRYCEWACPYGAPQFNAETGHMSKCDLCYDYRETGQDPACVEACPTRALDWGPIDLLREAYGHEDGTAPLPDPAITKPRLVIAPHKDAQPWHTNAGTIANPKEI</sequence>
<keyword evidence="3" id="KW-0813">Transport</keyword>
<feature type="domain" description="4Fe-4S ferredoxin-type" evidence="10">
    <location>
        <begin position="117"/>
        <end position="146"/>
    </location>
</feature>
<dbReference type="EMBL" id="LR134476">
    <property type="protein sequence ID" value="VEI13548.1"/>
    <property type="molecule type" value="Genomic_DNA"/>
</dbReference>
<keyword evidence="4" id="KW-0004">4Fe-4S</keyword>
<dbReference type="PROSITE" id="PS51379">
    <property type="entry name" value="4FE4S_FER_2"/>
    <property type="match status" value="2"/>
</dbReference>
<evidence type="ECO:0000256" key="9">
    <source>
        <dbReference type="ARBA" id="ARBA00023014"/>
    </source>
</evidence>
<evidence type="ECO:0000256" key="5">
    <source>
        <dbReference type="ARBA" id="ARBA00022723"/>
    </source>
</evidence>
<dbReference type="PANTHER" id="PTHR43177:SF5">
    <property type="entry name" value="ANAEROBIC DIMETHYL SULFOXIDE REDUCTASE CHAIN B-RELATED"/>
    <property type="match status" value="1"/>
</dbReference>